<dbReference type="Gene3D" id="3.40.1110.10">
    <property type="entry name" value="Calcium-transporting ATPase, cytoplasmic domain N"/>
    <property type="match status" value="1"/>
</dbReference>
<evidence type="ECO:0000256" key="1">
    <source>
        <dbReference type="ARBA" id="ARBA00004141"/>
    </source>
</evidence>
<evidence type="ECO:0000256" key="14">
    <source>
        <dbReference type="ARBA" id="ARBA00023065"/>
    </source>
</evidence>
<feature type="binding site" evidence="16">
    <location>
        <position position="518"/>
    </location>
    <ligand>
        <name>Mg(2+)</name>
        <dbReference type="ChEBI" id="CHEBI:18420"/>
    </ligand>
</feature>
<feature type="binding site" evidence="16">
    <location>
        <position position="344"/>
    </location>
    <ligand>
        <name>ATP</name>
        <dbReference type="ChEBI" id="CHEBI:30616"/>
    </ligand>
</feature>
<dbReference type="Pfam" id="PF00702">
    <property type="entry name" value="Hydrolase"/>
    <property type="match status" value="1"/>
</dbReference>
<dbReference type="CDD" id="cd02078">
    <property type="entry name" value="P-type_ATPase_K"/>
    <property type="match status" value="1"/>
</dbReference>
<keyword evidence="6 16" id="KW-0812">Transmembrane</keyword>
<evidence type="ECO:0000259" key="17">
    <source>
        <dbReference type="Pfam" id="PF00122"/>
    </source>
</evidence>
<dbReference type="InterPro" id="IPR008250">
    <property type="entry name" value="ATPase_P-typ_transduc_dom_A_sf"/>
</dbReference>
<keyword evidence="2 16" id="KW-0813">Transport</keyword>
<feature type="transmembrane region" description="Helical" evidence="16">
    <location>
        <begin position="612"/>
        <end position="632"/>
    </location>
</feature>
<evidence type="ECO:0000256" key="10">
    <source>
        <dbReference type="ARBA" id="ARBA00022842"/>
    </source>
</evidence>
<protein>
    <recommendedName>
        <fullName evidence="16">Potassium-transporting ATPase ATP-binding subunit</fullName>
        <ecNumber evidence="16">7.2.2.6</ecNumber>
    </recommendedName>
    <alternativeName>
        <fullName evidence="16">ATP phosphohydrolase [potassium-transporting] B chain</fullName>
    </alternativeName>
    <alternativeName>
        <fullName evidence="16">Potassium-binding and translocating subunit B</fullName>
    </alternativeName>
    <alternativeName>
        <fullName evidence="16">Potassium-translocating ATPase B chain</fullName>
    </alternativeName>
</protein>
<comment type="catalytic activity">
    <reaction evidence="16">
        <text>K(+)(out) + ATP + H2O = K(+)(in) + ADP + phosphate + H(+)</text>
        <dbReference type="Rhea" id="RHEA:16777"/>
        <dbReference type="ChEBI" id="CHEBI:15377"/>
        <dbReference type="ChEBI" id="CHEBI:15378"/>
        <dbReference type="ChEBI" id="CHEBI:29103"/>
        <dbReference type="ChEBI" id="CHEBI:30616"/>
        <dbReference type="ChEBI" id="CHEBI:43474"/>
        <dbReference type="ChEBI" id="CHEBI:456216"/>
        <dbReference type="EC" id="7.2.2.6"/>
    </reaction>
</comment>
<evidence type="ECO:0000256" key="5">
    <source>
        <dbReference type="ARBA" id="ARBA00022553"/>
    </source>
</evidence>
<keyword evidence="4 16" id="KW-0633">Potassium transport</keyword>
<dbReference type="InterPro" id="IPR023298">
    <property type="entry name" value="ATPase_P-typ_TM_dom_sf"/>
</dbReference>
<keyword evidence="13 16" id="KW-1133">Transmembrane helix</keyword>
<dbReference type="Proteomes" id="UP000824633">
    <property type="component" value="Chromosome"/>
</dbReference>
<dbReference type="SUPFAM" id="SSF81653">
    <property type="entry name" value="Calcium ATPase, transduction domain A"/>
    <property type="match status" value="1"/>
</dbReference>
<feature type="transmembrane region" description="Helical" evidence="16">
    <location>
        <begin position="251"/>
        <end position="273"/>
    </location>
</feature>
<feature type="binding site" evidence="16">
    <location>
        <position position="514"/>
    </location>
    <ligand>
        <name>Mg(2+)</name>
        <dbReference type="ChEBI" id="CHEBI:18420"/>
    </ligand>
</feature>
<sequence length="681" mass="72702">MKSSKKTFITNKMLKSAIRDSFKKLNPKDMIKNPVMFVAYIGMIITAILTFFPQIVGENGRIYNGIVTVILFATIVFANFAEAIAEGRGKAQADTLKSTKKDTKAKLLKPDGSYTIVSASELRKGSLVLVEAGDMIPNDGEVIEGLASVNESAITGESAPVIKESGGDFSCVTGGTTVVSDWIKVEITSEPGESFLDKMISLVEGASRKKTPNEIALSTLLIALTVIFLVVIISLYPIANFVGVKLEVSTLVALLVCLIPTTIGGLLSSIGIAGMDRVTRFNVIAMSGKAVEACGDVDVMILDKTGTITFGNRLAADFIPVEGILKDEMIKYSLITSIKDTTPEGKSTIDLGQKLGFQIDEKEYAEDEFLEFTAQTKSSGVNLKNGEKIRKGANSAIIEFVKNNGGSIPNDLKEKVDGISKLGGTPLVVAKDDKIYGVIYLKDTVKPGLAERFVKLREMGIKTIMCTGDNPLTAATIASEAGVDEYIAECTPEDKIEAIKKEQDLGKIVAMTGDGTNDAPALAQANVGIAMNSGTIAAKEAANMVDLDSDPTKILDVVGIGKQLLITRGALTTFSIANDVAKYFAIIPAMFMIAIPQMQILNVMRLSSSKSAIISALIFNAIIIPLLIPIALKGVKYVPMKPEKILKRNLSIYGLGGVLVPFIGIKIIDIIITPLLALLGM</sequence>
<keyword evidence="8 16" id="KW-0547">Nucleotide-binding</keyword>
<dbReference type="NCBIfam" id="TIGR01497">
    <property type="entry name" value="kdpB"/>
    <property type="match status" value="1"/>
</dbReference>
<evidence type="ECO:0000256" key="8">
    <source>
        <dbReference type="ARBA" id="ARBA00022741"/>
    </source>
</evidence>
<keyword evidence="9 16" id="KW-0067">ATP-binding</keyword>
<feature type="transmembrane region" description="Helical" evidence="16">
    <location>
        <begin position="652"/>
        <end position="679"/>
    </location>
</feature>
<comment type="function">
    <text evidence="16">Part of the high-affinity ATP-driven potassium transport (or Kdp) system, which catalyzes the hydrolysis of ATP coupled with the electrogenic transport of potassium into the cytoplasm. This subunit is responsible for energy coupling to the transport system and for the release of the potassium ions to the cytoplasm.</text>
</comment>
<feature type="binding site" evidence="16">
    <location>
        <position position="340"/>
    </location>
    <ligand>
        <name>ATP</name>
        <dbReference type="ChEBI" id="CHEBI:30616"/>
    </ligand>
</feature>
<dbReference type="HAMAP" id="MF_00285">
    <property type="entry name" value="KdpB"/>
    <property type="match status" value="1"/>
</dbReference>
<feature type="binding site" evidence="16">
    <location>
        <begin position="372"/>
        <end position="379"/>
    </location>
    <ligand>
        <name>ATP</name>
        <dbReference type="ChEBI" id="CHEBI:30616"/>
    </ligand>
</feature>
<dbReference type="InterPro" id="IPR018303">
    <property type="entry name" value="ATPase_P-typ_P_site"/>
</dbReference>
<feature type="active site" description="4-aspartylphosphate intermediate" evidence="16">
    <location>
        <position position="303"/>
    </location>
</feature>
<keyword evidence="3 16" id="KW-1003">Cell membrane</keyword>
<dbReference type="SUPFAM" id="SSF81665">
    <property type="entry name" value="Calcium ATPase, transmembrane domain M"/>
    <property type="match status" value="1"/>
</dbReference>
<proteinExistence type="inferred from homology"/>
<dbReference type="RefSeq" id="WP_224037719.1">
    <property type="nucleotide sequence ID" value="NZ_AP024849.1"/>
</dbReference>
<dbReference type="InterPro" id="IPR006391">
    <property type="entry name" value="P-type_ATPase_bsu_IA"/>
</dbReference>
<feature type="transmembrane region" description="Helical" evidence="16">
    <location>
        <begin position="35"/>
        <end position="56"/>
    </location>
</feature>
<evidence type="ECO:0000256" key="16">
    <source>
        <dbReference type="HAMAP-Rule" id="MF_00285"/>
    </source>
</evidence>
<dbReference type="PROSITE" id="PS00154">
    <property type="entry name" value="ATPASE_E1_E2"/>
    <property type="match status" value="1"/>
</dbReference>
<evidence type="ECO:0000256" key="2">
    <source>
        <dbReference type="ARBA" id="ARBA00022448"/>
    </source>
</evidence>
<dbReference type="SFLD" id="SFLDS00003">
    <property type="entry name" value="Haloacid_Dehalogenase"/>
    <property type="match status" value="1"/>
</dbReference>
<keyword evidence="15 16" id="KW-0472">Membrane</keyword>
<evidence type="ECO:0000256" key="4">
    <source>
        <dbReference type="ARBA" id="ARBA00022538"/>
    </source>
</evidence>
<dbReference type="InterPro" id="IPR044492">
    <property type="entry name" value="P_typ_ATPase_HD_dom"/>
</dbReference>
<accession>A0ABM7T2N7</accession>
<dbReference type="NCBIfam" id="TIGR01494">
    <property type="entry name" value="ATPase_P-type"/>
    <property type="match status" value="2"/>
</dbReference>
<feature type="transmembrane region" description="Helical" evidence="16">
    <location>
        <begin position="580"/>
        <end position="600"/>
    </location>
</feature>
<evidence type="ECO:0000313" key="18">
    <source>
        <dbReference type="EMBL" id="BCZ46210.1"/>
    </source>
</evidence>
<evidence type="ECO:0000256" key="13">
    <source>
        <dbReference type="ARBA" id="ARBA00022989"/>
    </source>
</evidence>
<reference evidence="19" key="1">
    <citation type="submission" date="2021-07" db="EMBL/GenBank/DDBJ databases">
        <title>Complete genome sequencing of a Clostridium isolate.</title>
        <authorList>
            <person name="Ueki A."/>
            <person name="Tonouchi A."/>
        </authorList>
    </citation>
    <scope>NUCLEOTIDE SEQUENCE [LARGE SCALE GENOMIC DNA]</scope>
    <source>
        <strain evidence="19">C5S11</strain>
    </source>
</reference>
<comment type="subcellular location">
    <subcellularLocation>
        <location evidence="16">Cell membrane</location>
        <topology evidence="16">Multi-pass membrane protein</topology>
    </subcellularLocation>
    <subcellularLocation>
        <location evidence="1">Membrane</location>
        <topology evidence="1">Multi-pass membrane protein</topology>
    </subcellularLocation>
</comment>
<gene>
    <name evidence="16 18" type="primary">kdpB</name>
    <name evidence="18" type="ORF">psyc5s11_22770</name>
</gene>
<evidence type="ECO:0000256" key="15">
    <source>
        <dbReference type="ARBA" id="ARBA00023136"/>
    </source>
</evidence>
<dbReference type="PRINTS" id="PR00119">
    <property type="entry name" value="CATATPASE"/>
</dbReference>
<dbReference type="InterPro" id="IPR023214">
    <property type="entry name" value="HAD_sf"/>
</dbReference>
<evidence type="ECO:0000256" key="12">
    <source>
        <dbReference type="ARBA" id="ARBA00022967"/>
    </source>
</evidence>
<organism evidence="18 19">
    <name type="scientific">Clostridium gelidum</name>
    <dbReference type="NCBI Taxonomy" id="704125"/>
    <lineage>
        <taxon>Bacteria</taxon>
        <taxon>Bacillati</taxon>
        <taxon>Bacillota</taxon>
        <taxon>Clostridia</taxon>
        <taxon>Eubacteriales</taxon>
        <taxon>Clostridiaceae</taxon>
        <taxon>Clostridium</taxon>
    </lineage>
</organism>
<comment type="similarity">
    <text evidence="16">Belongs to the cation transport ATPase (P-type) (TC 3.A.3) family. Type IA subfamily.</text>
</comment>
<name>A0ABM7T2N7_9CLOT</name>
<feature type="transmembrane region" description="Helical" evidence="16">
    <location>
        <begin position="215"/>
        <end position="239"/>
    </location>
</feature>
<dbReference type="SUPFAM" id="SSF56784">
    <property type="entry name" value="HAD-like"/>
    <property type="match status" value="1"/>
</dbReference>
<evidence type="ECO:0000256" key="6">
    <source>
        <dbReference type="ARBA" id="ARBA00022692"/>
    </source>
</evidence>
<dbReference type="InterPro" id="IPR001757">
    <property type="entry name" value="P_typ_ATPase"/>
</dbReference>
<keyword evidence="11 16" id="KW-0630">Potassium</keyword>
<keyword evidence="12 16" id="KW-1278">Translocase</keyword>
<dbReference type="SFLD" id="SFLDG00002">
    <property type="entry name" value="C1.7:_P-type_atpase_like"/>
    <property type="match status" value="1"/>
</dbReference>
<evidence type="ECO:0000256" key="11">
    <source>
        <dbReference type="ARBA" id="ARBA00022958"/>
    </source>
</evidence>
<dbReference type="EMBL" id="AP024849">
    <property type="protein sequence ID" value="BCZ46210.1"/>
    <property type="molecule type" value="Genomic_DNA"/>
</dbReference>
<keyword evidence="5 16" id="KW-0597">Phosphoprotein</keyword>
<evidence type="ECO:0000256" key="7">
    <source>
        <dbReference type="ARBA" id="ARBA00022723"/>
    </source>
</evidence>
<keyword evidence="19" id="KW-1185">Reference proteome</keyword>
<dbReference type="GO" id="GO:0005524">
    <property type="term" value="F:ATP binding"/>
    <property type="evidence" value="ECO:0007669"/>
    <property type="project" value="UniProtKB-KW"/>
</dbReference>
<dbReference type="PANTHER" id="PTHR43743:SF1">
    <property type="entry name" value="POTASSIUM-TRANSPORTING ATPASE ATP-BINDING SUBUNIT"/>
    <property type="match status" value="1"/>
</dbReference>
<keyword evidence="7 16" id="KW-0479">Metal-binding</keyword>
<dbReference type="EC" id="7.2.2.6" evidence="16"/>
<comment type="subunit">
    <text evidence="16">The system is composed of three essential subunits: KdpA, KdpB and KdpC.</text>
</comment>
<dbReference type="Gene3D" id="3.40.50.1000">
    <property type="entry name" value="HAD superfamily/HAD-like"/>
    <property type="match status" value="1"/>
</dbReference>
<evidence type="ECO:0000256" key="9">
    <source>
        <dbReference type="ARBA" id="ARBA00022840"/>
    </source>
</evidence>
<feature type="binding site" evidence="16">
    <location>
        <position position="391"/>
    </location>
    <ligand>
        <name>ATP</name>
        <dbReference type="ChEBI" id="CHEBI:30616"/>
    </ligand>
</feature>
<feature type="domain" description="P-type ATPase A" evidence="17">
    <location>
        <begin position="102"/>
        <end position="204"/>
    </location>
</feature>
<feature type="transmembrane region" description="Helical" evidence="16">
    <location>
        <begin position="62"/>
        <end position="81"/>
    </location>
</feature>
<evidence type="ECO:0000313" key="19">
    <source>
        <dbReference type="Proteomes" id="UP000824633"/>
    </source>
</evidence>
<evidence type="ECO:0000256" key="3">
    <source>
        <dbReference type="ARBA" id="ARBA00022475"/>
    </source>
</evidence>
<keyword evidence="10 16" id="KW-0460">Magnesium</keyword>
<dbReference type="Pfam" id="PF00122">
    <property type="entry name" value="E1-E2_ATPase"/>
    <property type="match status" value="1"/>
</dbReference>
<dbReference type="Gene3D" id="2.70.150.10">
    <property type="entry name" value="Calcium-transporting ATPase, cytoplasmic transduction domain A"/>
    <property type="match status" value="1"/>
</dbReference>
<dbReference type="InterPro" id="IPR036412">
    <property type="entry name" value="HAD-like_sf"/>
</dbReference>
<dbReference type="InterPro" id="IPR059000">
    <property type="entry name" value="ATPase_P-type_domA"/>
</dbReference>
<dbReference type="SFLD" id="SFLDF00027">
    <property type="entry name" value="p-type_atpase"/>
    <property type="match status" value="1"/>
</dbReference>
<dbReference type="InterPro" id="IPR023299">
    <property type="entry name" value="ATPase_P-typ_cyto_dom_N"/>
</dbReference>
<keyword evidence="14 16" id="KW-0406">Ion transport</keyword>
<dbReference type="PANTHER" id="PTHR43743">
    <property type="entry name" value="POTASSIUM-TRANSPORTING ATPASE ATP-BINDING SUBUNIT"/>
    <property type="match status" value="1"/>
</dbReference>